<feature type="binding site" evidence="10 14">
    <location>
        <position position="65"/>
    </location>
    <ligand>
        <name>substrate</name>
    </ligand>
</feature>
<dbReference type="InterPro" id="IPR013785">
    <property type="entry name" value="Aldolase_TIM"/>
</dbReference>
<comment type="pathway">
    <text evidence="10">Carbohydrate degradation.</text>
</comment>
<dbReference type="NCBIfam" id="NF004076">
    <property type="entry name" value="PRK05581.1-4"/>
    <property type="match status" value="1"/>
</dbReference>
<dbReference type="PROSITE" id="PS01085">
    <property type="entry name" value="RIBUL_P_3_EPIMER_1"/>
    <property type="match status" value="1"/>
</dbReference>
<comment type="cofactor">
    <cofactor evidence="5">
        <name>Fe(2+)</name>
        <dbReference type="ChEBI" id="CHEBI:29033"/>
    </cofactor>
</comment>
<dbReference type="Gene3D" id="3.20.20.70">
    <property type="entry name" value="Aldolase class I"/>
    <property type="match status" value="1"/>
</dbReference>
<dbReference type="GO" id="GO:0006098">
    <property type="term" value="P:pentose-phosphate shunt"/>
    <property type="evidence" value="ECO:0007669"/>
    <property type="project" value="UniProtKB-UniRule"/>
</dbReference>
<dbReference type="RefSeq" id="WP_033100293.1">
    <property type="nucleotide sequence ID" value="NZ_JACEIP010000007.1"/>
</dbReference>
<feature type="binding site" evidence="10 13">
    <location>
        <position position="65"/>
    </location>
    <ligand>
        <name>a divalent metal cation</name>
        <dbReference type="ChEBI" id="CHEBI:60240"/>
    </ligand>
</feature>
<protein>
    <recommendedName>
        <fullName evidence="7 10">Ribulose-phosphate 3-epimerase</fullName>
        <ecNumber evidence="7 10">5.1.3.1</ecNumber>
    </recommendedName>
</protein>
<dbReference type="CDD" id="cd00429">
    <property type="entry name" value="RPE"/>
    <property type="match status" value="1"/>
</dbReference>
<feature type="binding site" evidence="10 13">
    <location>
        <position position="32"/>
    </location>
    <ligand>
        <name>a divalent metal cation</name>
        <dbReference type="ChEBI" id="CHEBI:60240"/>
    </ligand>
</feature>
<keyword evidence="16" id="KW-1185">Reference proteome</keyword>
<comment type="similarity">
    <text evidence="6 10 11">Belongs to the ribulose-phosphate 3-epimerase family.</text>
</comment>
<dbReference type="FunFam" id="3.20.20.70:FF:000004">
    <property type="entry name" value="Ribulose-phosphate 3-epimerase"/>
    <property type="match status" value="1"/>
</dbReference>
<feature type="binding site" evidence="10 14">
    <location>
        <position position="7"/>
    </location>
    <ligand>
        <name>substrate</name>
    </ligand>
</feature>
<reference evidence="15 16" key="1">
    <citation type="submission" date="2020-07" db="EMBL/GenBank/DDBJ databases">
        <authorList>
            <person name="Feng H."/>
        </authorList>
    </citation>
    <scope>NUCLEOTIDE SEQUENCE [LARGE SCALE GENOMIC DNA]</scope>
    <source>
        <strain evidence="16">s-11</strain>
    </source>
</reference>
<dbReference type="GO" id="GO:0046872">
    <property type="term" value="F:metal ion binding"/>
    <property type="evidence" value="ECO:0007669"/>
    <property type="project" value="UniProtKB-UniRule"/>
</dbReference>
<evidence type="ECO:0000256" key="3">
    <source>
        <dbReference type="ARBA" id="ARBA00001941"/>
    </source>
</evidence>
<sequence>MIKIAPSILSADFARLQEEIADVERAGADWIHIDVMDGHFVPNITMGPLVVEAIRPHTKLPLDVHLMIEEPDRYIERFAKSGADLISVHQEACRHLHRTVHLIKEQGVKAGVVLNPATPVAMIEPILRDVDLILLMTVNPGFGGQAFIPDVLDKIRGLRRLIDAQSLQLEIEVDGGINQETAQLAVEAGATVLVAGSAVFGQKDREAAIAAIRRAGTGSRG</sequence>
<evidence type="ECO:0000256" key="2">
    <source>
        <dbReference type="ARBA" id="ARBA00001936"/>
    </source>
</evidence>
<organism evidence="15 16">
    <name type="scientific">Thermoactinomyces daqus</name>
    <dbReference type="NCBI Taxonomy" id="1329516"/>
    <lineage>
        <taxon>Bacteria</taxon>
        <taxon>Bacillati</taxon>
        <taxon>Bacillota</taxon>
        <taxon>Bacilli</taxon>
        <taxon>Bacillales</taxon>
        <taxon>Thermoactinomycetaceae</taxon>
        <taxon>Thermoactinomyces</taxon>
    </lineage>
</organism>
<feature type="binding site" evidence="10 14">
    <location>
        <begin position="196"/>
        <end position="197"/>
    </location>
    <ligand>
        <name>substrate</name>
    </ligand>
</feature>
<feature type="active site" description="Proton acceptor" evidence="10 12">
    <location>
        <position position="34"/>
    </location>
</feature>
<dbReference type="OrthoDB" id="1645589at2"/>
<comment type="cofactor">
    <cofactor evidence="4">
        <name>Zn(2+)</name>
        <dbReference type="ChEBI" id="CHEBI:29105"/>
    </cofactor>
</comment>
<comment type="cofactor">
    <cofactor evidence="10 13">
        <name>a divalent metal cation</name>
        <dbReference type="ChEBI" id="CHEBI:60240"/>
    </cofactor>
    <text evidence="10 13">Binds 1 divalent metal cation per subunit.</text>
</comment>
<dbReference type="Pfam" id="PF00834">
    <property type="entry name" value="Ribul_P_3_epim"/>
    <property type="match status" value="1"/>
</dbReference>
<feature type="active site" description="Proton donor" evidence="10 12">
    <location>
        <position position="174"/>
    </location>
</feature>
<evidence type="ECO:0000256" key="5">
    <source>
        <dbReference type="ARBA" id="ARBA00001954"/>
    </source>
</evidence>
<evidence type="ECO:0000256" key="10">
    <source>
        <dbReference type="HAMAP-Rule" id="MF_02227"/>
    </source>
</evidence>
<dbReference type="GO" id="GO:0004750">
    <property type="term" value="F:D-ribulose-phosphate 3-epimerase activity"/>
    <property type="evidence" value="ECO:0007669"/>
    <property type="project" value="UniProtKB-UniRule"/>
</dbReference>
<feature type="binding site" evidence="10">
    <location>
        <begin position="174"/>
        <end position="176"/>
    </location>
    <ligand>
        <name>substrate</name>
    </ligand>
</feature>
<feature type="binding site" evidence="10 14">
    <location>
        <begin position="141"/>
        <end position="144"/>
    </location>
    <ligand>
        <name>substrate</name>
    </ligand>
</feature>
<name>A0A7W2AHS7_9BACL</name>
<evidence type="ECO:0000256" key="9">
    <source>
        <dbReference type="ARBA" id="ARBA00023235"/>
    </source>
</evidence>
<dbReference type="PROSITE" id="PS01086">
    <property type="entry name" value="RIBUL_P_3_EPIMER_2"/>
    <property type="match status" value="1"/>
</dbReference>
<evidence type="ECO:0000256" key="7">
    <source>
        <dbReference type="ARBA" id="ARBA00013188"/>
    </source>
</evidence>
<keyword evidence="8 10" id="KW-0479">Metal-binding</keyword>
<dbReference type="EMBL" id="JACEIP010000007">
    <property type="protein sequence ID" value="MBA4542475.1"/>
    <property type="molecule type" value="Genomic_DNA"/>
</dbReference>
<evidence type="ECO:0000313" key="16">
    <source>
        <dbReference type="Proteomes" id="UP000530514"/>
    </source>
</evidence>
<proteinExistence type="inferred from homology"/>
<dbReference type="PANTHER" id="PTHR11749">
    <property type="entry name" value="RIBULOSE-5-PHOSPHATE-3-EPIMERASE"/>
    <property type="match status" value="1"/>
</dbReference>
<comment type="caution">
    <text evidence="15">The sequence shown here is derived from an EMBL/GenBank/DDBJ whole genome shotgun (WGS) entry which is preliminary data.</text>
</comment>
<comment type="catalytic activity">
    <reaction evidence="1 10 11">
        <text>D-ribulose 5-phosphate = D-xylulose 5-phosphate</text>
        <dbReference type="Rhea" id="RHEA:13677"/>
        <dbReference type="ChEBI" id="CHEBI:57737"/>
        <dbReference type="ChEBI" id="CHEBI:58121"/>
        <dbReference type="EC" id="5.1.3.1"/>
    </reaction>
</comment>
<evidence type="ECO:0000256" key="4">
    <source>
        <dbReference type="ARBA" id="ARBA00001947"/>
    </source>
</evidence>
<evidence type="ECO:0000256" key="1">
    <source>
        <dbReference type="ARBA" id="ARBA00001782"/>
    </source>
</evidence>
<gene>
    <name evidence="10" type="primary">rpe</name>
    <name evidence="15" type="ORF">H1164_06105</name>
</gene>
<dbReference type="NCBIfam" id="TIGR01163">
    <property type="entry name" value="rpe"/>
    <property type="match status" value="1"/>
</dbReference>
<dbReference type="InterPro" id="IPR000056">
    <property type="entry name" value="Ribul_P_3_epim-like"/>
</dbReference>
<dbReference type="InterPro" id="IPR011060">
    <property type="entry name" value="RibuloseP-bd_barrel"/>
</dbReference>
<evidence type="ECO:0000256" key="13">
    <source>
        <dbReference type="PIRSR" id="PIRSR001461-2"/>
    </source>
</evidence>
<feature type="binding site" evidence="10 13">
    <location>
        <position position="34"/>
    </location>
    <ligand>
        <name>a divalent metal cation</name>
        <dbReference type="ChEBI" id="CHEBI:60240"/>
    </ligand>
</feature>
<dbReference type="PIRSF" id="PIRSF001461">
    <property type="entry name" value="RPE"/>
    <property type="match status" value="1"/>
</dbReference>
<comment type="cofactor">
    <cofactor evidence="2">
        <name>Mn(2+)</name>
        <dbReference type="ChEBI" id="CHEBI:29035"/>
    </cofactor>
</comment>
<evidence type="ECO:0000256" key="11">
    <source>
        <dbReference type="PIRNR" id="PIRNR001461"/>
    </source>
</evidence>
<keyword evidence="13" id="KW-0170">Cobalt</keyword>
<dbReference type="InterPro" id="IPR026019">
    <property type="entry name" value="Ribul_P_3_epim"/>
</dbReference>
<keyword evidence="9 10" id="KW-0413">Isomerase</keyword>
<dbReference type="HAMAP" id="MF_02227">
    <property type="entry name" value="RPE"/>
    <property type="match status" value="1"/>
</dbReference>
<dbReference type="AlphaFoldDB" id="A0A7W2AHS7"/>
<dbReference type="Proteomes" id="UP000530514">
    <property type="component" value="Unassembled WGS sequence"/>
</dbReference>
<feature type="binding site" evidence="10 13">
    <location>
        <position position="174"/>
    </location>
    <ligand>
        <name>a divalent metal cation</name>
        <dbReference type="ChEBI" id="CHEBI:60240"/>
    </ligand>
</feature>
<keyword evidence="13" id="KW-0862">Zinc</keyword>
<dbReference type="GO" id="GO:0005737">
    <property type="term" value="C:cytoplasm"/>
    <property type="evidence" value="ECO:0007669"/>
    <property type="project" value="UniProtKB-ARBA"/>
</dbReference>
<dbReference type="SUPFAM" id="SSF51366">
    <property type="entry name" value="Ribulose-phoshate binding barrel"/>
    <property type="match status" value="1"/>
</dbReference>
<comment type="function">
    <text evidence="10">Catalyzes the reversible epimerization of D-ribulose 5-phosphate to D-xylulose 5-phosphate.</text>
</comment>
<evidence type="ECO:0000313" key="15">
    <source>
        <dbReference type="EMBL" id="MBA4542475.1"/>
    </source>
</evidence>
<dbReference type="EC" id="5.1.3.1" evidence="7 10"/>
<evidence type="ECO:0000256" key="8">
    <source>
        <dbReference type="ARBA" id="ARBA00022723"/>
    </source>
</evidence>
<evidence type="ECO:0000256" key="14">
    <source>
        <dbReference type="PIRSR" id="PIRSR001461-3"/>
    </source>
</evidence>
<evidence type="ECO:0000256" key="12">
    <source>
        <dbReference type="PIRSR" id="PIRSR001461-1"/>
    </source>
</evidence>
<comment type="cofactor">
    <cofactor evidence="3">
        <name>Co(2+)</name>
        <dbReference type="ChEBI" id="CHEBI:48828"/>
    </cofactor>
</comment>
<evidence type="ECO:0000256" key="6">
    <source>
        <dbReference type="ARBA" id="ARBA00009541"/>
    </source>
</evidence>
<accession>A0A7W2AHS7</accession>
<keyword evidence="10 11" id="KW-0119">Carbohydrate metabolism</keyword>
<keyword evidence="13" id="KW-0464">Manganese</keyword>
<feature type="binding site" evidence="14">
    <location>
        <position position="176"/>
    </location>
    <ligand>
        <name>substrate</name>
    </ligand>
</feature>
<dbReference type="GO" id="GO:0019323">
    <property type="term" value="P:pentose catabolic process"/>
    <property type="evidence" value="ECO:0007669"/>
    <property type="project" value="UniProtKB-UniRule"/>
</dbReference>